<reference evidence="3" key="2">
    <citation type="journal article" date="2018" name="BMC Genomics">
        <title>Genomic insights into host adaptation between the wheat stripe rust pathogen (Puccinia striiformis f. sp. tritici) and the barley stripe rust pathogen (Puccinia striiformis f. sp. hordei).</title>
        <authorList>
            <person name="Xia C."/>
            <person name="Wang M."/>
            <person name="Yin C."/>
            <person name="Cornejo O.E."/>
            <person name="Hulbert S.H."/>
            <person name="Chen X."/>
        </authorList>
    </citation>
    <scope>NUCLEOTIDE SEQUENCE [LARGE SCALE GENOMIC DNA]</scope>
    <source>
        <strain evidence="3">93TX-2</strain>
    </source>
</reference>
<accession>A0A2S4VZW2</accession>
<dbReference type="EMBL" id="PKSM01000087">
    <property type="protein sequence ID" value="POW15065.1"/>
    <property type="molecule type" value="Genomic_DNA"/>
</dbReference>
<evidence type="ECO:0000313" key="2">
    <source>
        <dbReference type="EMBL" id="POW15065.1"/>
    </source>
</evidence>
<feature type="compositionally biased region" description="Basic and acidic residues" evidence="1">
    <location>
        <begin position="72"/>
        <end position="88"/>
    </location>
</feature>
<reference evidence="3" key="3">
    <citation type="journal article" date="2018" name="Mol. Plant Microbe Interact.">
        <title>Genome sequence resources for the wheat stripe rust pathogen (Puccinia striiformis f. sp. tritici) and the barley stripe rust pathogen (Puccinia striiformis f. sp. hordei).</title>
        <authorList>
            <person name="Xia C."/>
            <person name="Wang M."/>
            <person name="Yin C."/>
            <person name="Cornejo O.E."/>
            <person name="Hulbert S.H."/>
            <person name="Chen X."/>
        </authorList>
    </citation>
    <scope>NUCLEOTIDE SEQUENCE [LARGE SCALE GENOMIC DNA]</scope>
    <source>
        <strain evidence="3">93TX-2</strain>
    </source>
</reference>
<gene>
    <name evidence="2" type="ORF">PSHT_07199</name>
</gene>
<dbReference type="AlphaFoldDB" id="A0A2S4VZW2"/>
<feature type="region of interest" description="Disordered" evidence="1">
    <location>
        <begin position="62"/>
        <end position="115"/>
    </location>
</feature>
<evidence type="ECO:0000313" key="3">
    <source>
        <dbReference type="Proteomes" id="UP000238274"/>
    </source>
</evidence>
<name>A0A2S4VZW2_9BASI</name>
<dbReference type="Proteomes" id="UP000238274">
    <property type="component" value="Unassembled WGS sequence"/>
</dbReference>
<organism evidence="2 3">
    <name type="scientific">Puccinia striiformis</name>
    <dbReference type="NCBI Taxonomy" id="27350"/>
    <lineage>
        <taxon>Eukaryota</taxon>
        <taxon>Fungi</taxon>
        <taxon>Dikarya</taxon>
        <taxon>Basidiomycota</taxon>
        <taxon>Pucciniomycotina</taxon>
        <taxon>Pucciniomycetes</taxon>
        <taxon>Pucciniales</taxon>
        <taxon>Pucciniaceae</taxon>
        <taxon>Puccinia</taxon>
    </lineage>
</organism>
<comment type="caution">
    <text evidence="2">The sequence shown here is derived from an EMBL/GenBank/DDBJ whole genome shotgun (WGS) entry which is preliminary data.</text>
</comment>
<dbReference type="VEuPathDB" id="FungiDB:PSTT_04118"/>
<dbReference type="VEuPathDB" id="FungiDB:PSHT_07199"/>
<proteinExistence type="predicted"/>
<protein>
    <submittedName>
        <fullName evidence="2">Uncharacterized protein</fullName>
    </submittedName>
</protein>
<evidence type="ECO:0000256" key="1">
    <source>
        <dbReference type="SAM" id="MobiDB-lite"/>
    </source>
</evidence>
<keyword evidence="3" id="KW-1185">Reference proteome</keyword>
<reference evidence="2 3" key="1">
    <citation type="submission" date="2017-12" db="EMBL/GenBank/DDBJ databases">
        <title>Gene loss provides genomic basis for host adaptation in cereal stripe rust fungi.</title>
        <authorList>
            <person name="Xia C."/>
        </authorList>
    </citation>
    <scope>NUCLEOTIDE SEQUENCE [LARGE SCALE GENOMIC DNA]</scope>
    <source>
        <strain evidence="2 3">93TX-2</strain>
    </source>
</reference>
<sequence>MYTPRPFPKMRLISPSLVLWLPLLISISLNNATMLPALPLSSPGEPSRNLLRWKSRSDWGMNSIEGGSSRESASRGKPIDRVSLDHNGQKLNSSSRLPSYKKDRGSRSQANPPSWKTTTHMVYMRKQIGSWTLDPTRQEIKSLWRVAYDNLVWAIGTGVHQINVWLVDPLTGTEDQLRTTESTRLLEAAELIEKMFENRATHLIRTQDQSVTPRIAESIDLNKMPFSRLTIDKIDKIFESIDEKLKKIPEEEYRSPNSDTAEDVKKVTKVFWDRFFPTFIDHSLEEFTAMDSEMKIVALENLSFEVQEITQKFANLADELSPKQPVQPRLGKSRLGRFPLGNPPPDDLSPLDGLD</sequence>
<feature type="region of interest" description="Disordered" evidence="1">
    <location>
        <begin position="320"/>
        <end position="355"/>
    </location>
</feature>